<proteinExistence type="predicted"/>
<dbReference type="EMBL" id="SZQA01000006">
    <property type="protein sequence ID" value="TKK89523.1"/>
    <property type="molecule type" value="Genomic_DNA"/>
</dbReference>
<evidence type="ECO:0000259" key="1">
    <source>
        <dbReference type="Pfam" id="PF19054"/>
    </source>
</evidence>
<comment type="caution">
    <text evidence="2">The sequence shown here is derived from an EMBL/GenBank/DDBJ whole genome shotgun (WGS) entry which is preliminary data.</text>
</comment>
<dbReference type="InterPro" id="IPR010982">
    <property type="entry name" value="Lambda_DNA-bd_dom_sf"/>
</dbReference>
<dbReference type="Gene3D" id="1.10.260.40">
    <property type="entry name" value="lambda repressor-like DNA-binding domains"/>
    <property type="match status" value="1"/>
</dbReference>
<feature type="domain" description="DUF5753" evidence="1">
    <location>
        <begin position="139"/>
        <end position="315"/>
    </location>
</feature>
<dbReference type="OrthoDB" id="4285266at2"/>
<dbReference type="GO" id="GO:0003677">
    <property type="term" value="F:DNA binding"/>
    <property type="evidence" value="ECO:0007669"/>
    <property type="project" value="InterPro"/>
</dbReference>
<reference evidence="2 3" key="1">
    <citation type="submission" date="2019-04" db="EMBL/GenBank/DDBJ databases">
        <title>Herbidospora sp. NEAU-GS14.nov., a novel actinomycete isolated from soil.</title>
        <authorList>
            <person name="Han L."/>
        </authorList>
    </citation>
    <scope>NUCLEOTIDE SEQUENCE [LARGE SCALE GENOMIC DNA]</scope>
    <source>
        <strain evidence="2 3">NEAU-GS14</strain>
    </source>
</reference>
<dbReference type="Pfam" id="PF13560">
    <property type="entry name" value="HTH_31"/>
    <property type="match status" value="1"/>
</dbReference>
<accession>A0A4V5V1E6</accession>
<dbReference type="SUPFAM" id="SSF47413">
    <property type="entry name" value="lambda repressor-like DNA-binding domains"/>
    <property type="match status" value="1"/>
</dbReference>
<keyword evidence="3" id="KW-1185">Reference proteome</keyword>
<evidence type="ECO:0000313" key="3">
    <source>
        <dbReference type="Proteomes" id="UP000308705"/>
    </source>
</evidence>
<name>A0A4V5V1E6_9ACTN</name>
<dbReference type="Proteomes" id="UP000308705">
    <property type="component" value="Unassembled WGS sequence"/>
</dbReference>
<sequence length="319" mass="35924">MTKGVESRKAPKQLHVRHSPNRLQVAVCKPHTATLLRQQGTAMRQTPDSRHHHRVTIGGTLRRHRIAAAVSVAEAAESLGRSPRWVGQMEEGRAFVRTQEVKVLLEVYGAADRHLLELVDRTGSWWGEHSDLVNEEMESLLLLEDGATRVRVCQISLVPGLLQTESYARELMTTVSDRPLEVIERQAGLRTARRTVLDREQPLELDVVLDEAVLRRSVGGPVVMREQFQRLVEAADLPNVRIRVRLFAAGPHLAVDSTFHVFSFDNGDPPVVLLEWLDRMVRVEQTSEVDRYQRAFDLAVEGALDPEPSRAFLAELARG</sequence>
<dbReference type="InterPro" id="IPR043917">
    <property type="entry name" value="DUF5753"/>
</dbReference>
<dbReference type="AlphaFoldDB" id="A0A4V5V1E6"/>
<gene>
    <name evidence="2" type="ORF">FDA94_09030</name>
</gene>
<protein>
    <submittedName>
        <fullName evidence="2">Helix-turn-helix domain-containing protein</fullName>
    </submittedName>
</protein>
<evidence type="ECO:0000313" key="2">
    <source>
        <dbReference type="EMBL" id="TKK89523.1"/>
    </source>
</evidence>
<dbReference type="Pfam" id="PF19054">
    <property type="entry name" value="DUF5753"/>
    <property type="match status" value="1"/>
</dbReference>
<organism evidence="2 3">
    <name type="scientific">Herbidospora galbida</name>
    <dbReference type="NCBI Taxonomy" id="2575442"/>
    <lineage>
        <taxon>Bacteria</taxon>
        <taxon>Bacillati</taxon>
        <taxon>Actinomycetota</taxon>
        <taxon>Actinomycetes</taxon>
        <taxon>Streptosporangiales</taxon>
        <taxon>Streptosporangiaceae</taxon>
        <taxon>Herbidospora</taxon>
    </lineage>
</organism>